<dbReference type="AlphaFoldDB" id="A0A285PEY0"/>
<dbReference type="GO" id="GO:0043814">
    <property type="term" value="F:phospholactate guanylyltransferase activity"/>
    <property type="evidence" value="ECO:0007669"/>
    <property type="project" value="InterPro"/>
</dbReference>
<dbReference type="Gene3D" id="3.90.550.10">
    <property type="entry name" value="Spore Coat Polysaccharide Biosynthesis Protein SpsA, Chain A"/>
    <property type="match status" value="1"/>
</dbReference>
<evidence type="ECO:0000313" key="6">
    <source>
        <dbReference type="EMBL" id="SNZ20279.1"/>
    </source>
</evidence>
<dbReference type="UniPathway" id="UPA00071"/>
<proteinExistence type="inferred from homology"/>
<name>A0A285PEY0_9HYPH</name>
<dbReference type="InterPro" id="IPR029044">
    <property type="entry name" value="Nucleotide-diphossugar_trans"/>
</dbReference>
<dbReference type="InterPro" id="IPR002835">
    <property type="entry name" value="CofC"/>
</dbReference>
<evidence type="ECO:0000256" key="3">
    <source>
        <dbReference type="ARBA" id="ARBA00022741"/>
    </source>
</evidence>
<reference evidence="6 7" key="1">
    <citation type="submission" date="2017-09" db="EMBL/GenBank/DDBJ databases">
        <authorList>
            <person name="Ehlers B."/>
            <person name="Leendertz F.H."/>
        </authorList>
    </citation>
    <scope>NUCLEOTIDE SEQUENCE [LARGE SCALE GENOMIC DNA]</scope>
    <source>
        <strain evidence="6 7">DSM 18289</strain>
    </source>
</reference>
<dbReference type="RefSeq" id="WP_097154642.1">
    <property type="nucleotide sequence ID" value="NZ_OBEL01000004.1"/>
</dbReference>
<evidence type="ECO:0000256" key="2">
    <source>
        <dbReference type="ARBA" id="ARBA00022695"/>
    </source>
</evidence>
<evidence type="ECO:0000256" key="5">
    <source>
        <dbReference type="HAMAP-Rule" id="MF_02114"/>
    </source>
</evidence>
<dbReference type="EC" id="2.7.7.106" evidence="5"/>
<dbReference type="PANTHER" id="PTHR40392">
    <property type="entry name" value="2-PHOSPHO-L-LACTATE GUANYLYLTRANSFERASE"/>
    <property type="match status" value="1"/>
</dbReference>
<dbReference type="GO" id="GO:0005525">
    <property type="term" value="F:GTP binding"/>
    <property type="evidence" value="ECO:0007669"/>
    <property type="project" value="UniProtKB-KW"/>
</dbReference>
<keyword evidence="2 5" id="KW-0548">Nucleotidyltransferase</keyword>
<gene>
    <name evidence="5" type="primary">fbiD</name>
    <name evidence="6" type="ORF">SAMN06265368_3382</name>
</gene>
<dbReference type="Proteomes" id="UP000219439">
    <property type="component" value="Unassembled WGS sequence"/>
</dbReference>
<keyword evidence="7" id="KW-1185">Reference proteome</keyword>
<dbReference type="Pfam" id="PF01983">
    <property type="entry name" value="CofC"/>
    <property type="match status" value="1"/>
</dbReference>
<comment type="function">
    <text evidence="5">Guanylyltransferase that catalyzes the activation of (2R)-3-phosphoglycerate (3PG) as 3-[(R)-glyceryl]-diphospho-5'-guanosine, via the condensation of 3PG with GTP. It is involved in the biosynthesis of a derivative of the hydride carrier cofactor coenzyme F420, 3PG-F420.</text>
</comment>
<dbReference type="NCBIfam" id="TIGR03552">
    <property type="entry name" value="F420_cofC"/>
    <property type="match status" value="1"/>
</dbReference>
<evidence type="ECO:0000313" key="7">
    <source>
        <dbReference type="Proteomes" id="UP000219439"/>
    </source>
</evidence>
<dbReference type="GO" id="GO:0052645">
    <property type="term" value="P:F420-0 metabolic process"/>
    <property type="evidence" value="ECO:0007669"/>
    <property type="project" value="UniProtKB-UniRule"/>
</dbReference>
<organism evidence="6 7">
    <name type="scientific">Cohaesibacter gelatinilyticus</name>
    <dbReference type="NCBI Taxonomy" id="372072"/>
    <lineage>
        <taxon>Bacteria</taxon>
        <taxon>Pseudomonadati</taxon>
        <taxon>Pseudomonadota</taxon>
        <taxon>Alphaproteobacteria</taxon>
        <taxon>Hyphomicrobiales</taxon>
        <taxon>Cohaesibacteraceae</taxon>
    </lineage>
</organism>
<comment type="similarity">
    <text evidence="5">Belongs to the CofC family.</text>
</comment>
<sequence>MKHQEKSPKDLLFIVPMKDPKRAKSRLSNVLTDGTRQRLALTLYRQTLTFLTGLSKQAGCDFGILVVTNSQPITNLASDFGVGTLQQSDEGGLNAAVAAGCDWATAHDYRSVCILPADLADHDSKEYLRLLSCARTDRSIIICPSQDQGTNALMITPPNALPFCYGAQSFHRHLEEAEHVGLLAVILPLEGISHDIDSANDLARPVSSAIRNLLKTRSFRIQEARS</sequence>
<dbReference type="OrthoDB" id="6334386at2"/>
<protein>
    <recommendedName>
        <fullName evidence="5">3-phospho-D-glycerate guanylyltransferase</fullName>
        <shortName evidence="5">3PG guanylyltransferase</shortName>
        <ecNumber evidence="5">2.7.7.106</ecNumber>
    </recommendedName>
</protein>
<comment type="pathway">
    <text evidence="5">Cofactor biosynthesis; coenzyme F420 biosynthesis.</text>
</comment>
<keyword evidence="4 5" id="KW-0342">GTP-binding</keyword>
<dbReference type="PANTHER" id="PTHR40392:SF1">
    <property type="entry name" value="2-PHOSPHO-L-LACTATE GUANYLYLTRANSFERASE"/>
    <property type="match status" value="1"/>
</dbReference>
<evidence type="ECO:0000256" key="1">
    <source>
        <dbReference type="ARBA" id="ARBA00022679"/>
    </source>
</evidence>
<comment type="catalytic activity">
    <reaction evidence="5">
        <text>(2R)-3-phosphoglycerate + GTP + H(+) = 3-[(R)-glyceryl]-diphospho-5'-guanosine + diphosphate</text>
        <dbReference type="Rhea" id="RHEA:63440"/>
        <dbReference type="ChEBI" id="CHEBI:15378"/>
        <dbReference type="ChEBI" id="CHEBI:33019"/>
        <dbReference type="ChEBI" id="CHEBI:37565"/>
        <dbReference type="ChEBI" id="CHEBI:58272"/>
        <dbReference type="ChEBI" id="CHEBI:147306"/>
        <dbReference type="EC" id="2.7.7.106"/>
    </reaction>
</comment>
<dbReference type="HAMAP" id="MF_02114">
    <property type="entry name" value="CofC"/>
    <property type="match status" value="1"/>
</dbReference>
<accession>A0A285PEY0</accession>
<keyword evidence="1 5" id="KW-0808">Transferase</keyword>
<keyword evidence="3 5" id="KW-0547">Nucleotide-binding</keyword>
<dbReference type="SUPFAM" id="SSF53448">
    <property type="entry name" value="Nucleotide-diphospho-sugar transferases"/>
    <property type="match status" value="1"/>
</dbReference>
<dbReference type="EMBL" id="OBEL01000004">
    <property type="protein sequence ID" value="SNZ20279.1"/>
    <property type="molecule type" value="Genomic_DNA"/>
</dbReference>
<evidence type="ECO:0000256" key="4">
    <source>
        <dbReference type="ARBA" id="ARBA00023134"/>
    </source>
</evidence>